<keyword evidence="2" id="KW-0808">Transferase</keyword>
<dbReference type="Gene3D" id="3.40.1080.20">
    <property type="entry name" value="Acetyl-CoA hydrolase/transferase C-terminal domain"/>
    <property type="match status" value="1"/>
</dbReference>
<organism evidence="2 3">
    <name type="scientific">Sphingomonas chungangi</name>
    <dbReference type="NCBI Taxonomy" id="2683589"/>
    <lineage>
        <taxon>Bacteria</taxon>
        <taxon>Pseudomonadati</taxon>
        <taxon>Pseudomonadota</taxon>
        <taxon>Alphaproteobacteria</taxon>
        <taxon>Sphingomonadales</taxon>
        <taxon>Sphingomonadaceae</taxon>
        <taxon>Sphingomonas</taxon>
    </lineage>
</organism>
<dbReference type="InterPro" id="IPR046433">
    <property type="entry name" value="ActCoA_hydro"/>
</dbReference>
<dbReference type="PANTHER" id="PTHR21432">
    <property type="entry name" value="ACETYL-COA HYDROLASE-RELATED"/>
    <property type="match status" value="1"/>
</dbReference>
<reference evidence="2 3" key="1">
    <citation type="submission" date="2020-07" db="EMBL/GenBank/DDBJ databases">
        <authorList>
            <person name="Sun Q."/>
        </authorList>
    </citation>
    <scope>NUCLEOTIDE SEQUENCE [LARGE SCALE GENOMIC DNA]</scope>
    <source>
        <strain evidence="2 3">CGMCC 1.13654</strain>
    </source>
</reference>
<dbReference type="Proteomes" id="UP000570166">
    <property type="component" value="Unassembled WGS sequence"/>
</dbReference>
<feature type="domain" description="Acetyl-CoA hydrolase/transferase C-terminal" evidence="1">
    <location>
        <begin position="257"/>
        <end position="406"/>
    </location>
</feature>
<dbReference type="InterPro" id="IPR038460">
    <property type="entry name" value="AcetylCoA_hyd_C_sf"/>
</dbReference>
<dbReference type="PANTHER" id="PTHR21432:SF20">
    <property type="entry name" value="ACETYL-COA HYDROLASE"/>
    <property type="match status" value="1"/>
</dbReference>
<dbReference type="InterPro" id="IPR026888">
    <property type="entry name" value="AcetylCoA_hyd_C"/>
</dbReference>
<sequence>MRPTLMALDDVSRRMQRGHRVYLQGATGEIRGLQAAFSMSPDRLAGVRLVSGLVPGMNNFDYSAIHPETRVECFMSAPHLQRSIAEGRTDLLPLSYSQVGRHIGSTPFDLAIVSVARAPGGGFSLGACADFGALAVSGAKQVIGVVNTAIPCPPRSHRLSADMFDAVVEIHEPLAPPEAGTVASELAKIGKLAAELIPDRAHIQTGIGSAPAAVWQALGGHRGLTLRSGMVTPDFLDLHRRGAMAETGHVAGILVGDGDFAATLAESDLVAFADVRITHDTARLAALDRFVAINSALEIDLFGQANLEWLNGRQVSGVGGSPDFARAAMASEGGRSILVLQATARGGAYSRIRPRLTTPVSLGRLDVDVVITEFGVADLRLASMDERARALIAIAAPAHREMLAEAWDGERRAAQGAGNV</sequence>
<protein>
    <submittedName>
        <fullName evidence="2">4-hydroxybutyrate coenzyme A transferase</fullName>
    </submittedName>
</protein>
<dbReference type="Gene3D" id="3.40.1080.10">
    <property type="entry name" value="Glutaconate Coenzyme A-transferase"/>
    <property type="match status" value="1"/>
</dbReference>
<dbReference type="Gene3D" id="3.30.750.70">
    <property type="entry name" value="4-hydroxybutyrate coenzyme like domains"/>
    <property type="match status" value="1"/>
</dbReference>
<dbReference type="GO" id="GO:0008775">
    <property type="term" value="F:acetate CoA-transferase activity"/>
    <property type="evidence" value="ECO:0007669"/>
    <property type="project" value="InterPro"/>
</dbReference>
<dbReference type="RefSeq" id="WP_160365093.1">
    <property type="nucleotide sequence ID" value="NZ_JACEIB010000001.1"/>
</dbReference>
<evidence type="ECO:0000313" key="2">
    <source>
        <dbReference type="EMBL" id="MBA2933033.1"/>
    </source>
</evidence>
<dbReference type="InterPro" id="IPR037171">
    <property type="entry name" value="NagB/RpiA_transferase-like"/>
</dbReference>
<accession>A0A838L0L3</accession>
<gene>
    <name evidence="2" type="ORF">HZF05_02875</name>
</gene>
<evidence type="ECO:0000259" key="1">
    <source>
        <dbReference type="Pfam" id="PF13336"/>
    </source>
</evidence>
<comment type="caution">
    <text evidence="2">The sequence shown here is derived from an EMBL/GenBank/DDBJ whole genome shotgun (WGS) entry which is preliminary data.</text>
</comment>
<dbReference type="AlphaFoldDB" id="A0A838L0L3"/>
<keyword evidence="3" id="KW-1185">Reference proteome</keyword>
<dbReference type="Pfam" id="PF13336">
    <property type="entry name" value="AcetylCoA_hyd_C"/>
    <property type="match status" value="1"/>
</dbReference>
<dbReference type="EMBL" id="JACEIB010000001">
    <property type="protein sequence ID" value="MBA2933033.1"/>
    <property type="molecule type" value="Genomic_DNA"/>
</dbReference>
<dbReference type="SUPFAM" id="SSF100950">
    <property type="entry name" value="NagB/RpiA/CoA transferase-like"/>
    <property type="match status" value="2"/>
</dbReference>
<name>A0A838L0L3_9SPHN</name>
<dbReference type="GO" id="GO:0006083">
    <property type="term" value="P:acetate metabolic process"/>
    <property type="evidence" value="ECO:0007669"/>
    <property type="project" value="InterPro"/>
</dbReference>
<evidence type="ECO:0000313" key="3">
    <source>
        <dbReference type="Proteomes" id="UP000570166"/>
    </source>
</evidence>
<proteinExistence type="predicted"/>